<evidence type="ECO:0000313" key="7">
    <source>
        <dbReference type="EMBL" id="PRO70933.1"/>
    </source>
</evidence>
<dbReference type="PANTHER" id="PTHR11863">
    <property type="entry name" value="STEROL DESATURASE"/>
    <property type="match status" value="1"/>
</dbReference>
<dbReference type="InterPro" id="IPR006694">
    <property type="entry name" value="Fatty_acid_hydroxylase"/>
</dbReference>
<feature type="transmembrane region" description="Helical" evidence="5">
    <location>
        <begin position="69"/>
        <end position="93"/>
    </location>
</feature>
<dbReference type="GO" id="GO:0005506">
    <property type="term" value="F:iron ion binding"/>
    <property type="evidence" value="ECO:0007669"/>
    <property type="project" value="InterPro"/>
</dbReference>
<reference evidence="8" key="1">
    <citation type="journal article" date="2020" name="Int. J. Syst. Evol. Microbiol.">
        <title>Alteromonas alba sp. nov., a marine bacterium isolated from the seawater of the West Pacific Ocean.</title>
        <authorList>
            <person name="Sun C."/>
            <person name="Wu Y.-H."/>
            <person name="Xamxidin M."/>
            <person name="Cheng H."/>
            <person name="Xu X.-W."/>
        </authorList>
    </citation>
    <scope>NUCLEOTIDE SEQUENCE [LARGE SCALE GENOMIC DNA]</scope>
    <source>
        <strain evidence="8">190</strain>
    </source>
</reference>
<proteinExistence type="predicted"/>
<dbReference type="Proteomes" id="UP000238949">
    <property type="component" value="Unassembled WGS sequence"/>
</dbReference>
<dbReference type="GO" id="GO:0016020">
    <property type="term" value="C:membrane"/>
    <property type="evidence" value="ECO:0007669"/>
    <property type="project" value="UniProtKB-SubCell"/>
</dbReference>
<keyword evidence="3 5" id="KW-1133">Transmembrane helix</keyword>
<organism evidence="7 8">
    <name type="scientific">Alteromonas alba</name>
    <dbReference type="NCBI Taxonomy" id="2079529"/>
    <lineage>
        <taxon>Bacteria</taxon>
        <taxon>Pseudomonadati</taxon>
        <taxon>Pseudomonadota</taxon>
        <taxon>Gammaproteobacteria</taxon>
        <taxon>Alteromonadales</taxon>
        <taxon>Alteromonadaceae</taxon>
        <taxon>Alteromonas/Salinimonas group</taxon>
        <taxon>Alteromonas</taxon>
    </lineage>
</organism>
<accession>A0A2S9V3B6</accession>
<keyword evidence="2 5" id="KW-0812">Transmembrane</keyword>
<comment type="subcellular location">
    <subcellularLocation>
        <location evidence="1">Membrane</location>
    </subcellularLocation>
</comment>
<dbReference type="GO" id="GO:0016491">
    <property type="term" value="F:oxidoreductase activity"/>
    <property type="evidence" value="ECO:0007669"/>
    <property type="project" value="InterPro"/>
</dbReference>
<evidence type="ECO:0000256" key="3">
    <source>
        <dbReference type="ARBA" id="ARBA00022989"/>
    </source>
</evidence>
<comment type="caution">
    <text evidence="7">The sequence shown here is derived from an EMBL/GenBank/DDBJ whole genome shotgun (WGS) entry which is preliminary data.</text>
</comment>
<evidence type="ECO:0000313" key="8">
    <source>
        <dbReference type="Proteomes" id="UP000238949"/>
    </source>
</evidence>
<dbReference type="InterPro" id="IPR050307">
    <property type="entry name" value="Sterol_Desaturase_Related"/>
</dbReference>
<evidence type="ECO:0000256" key="1">
    <source>
        <dbReference type="ARBA" id="ARBA00004370"/>
    </source>
</evidence>
<dbReference type="OrthoDB" id="9770329at2"/>
<evidence type="ECO:0000256" key="5">
    <source>
        <dbReference type="SAM" id="Phobius"/>
    </source>
</evidence>
<dbReference type="AlphaFoldDB" id="A0A2S9V3B6"/>
<sequence>MRTLVQWMFSPLFFLSFIFAATSISQNTGSPAWLIPLLLFAIALSFVAEKWLPYEKAWNTPQGDFGRDIVHAIVNEGSLALTVAFIPIMTAIVPHFSIWPHHWPLLVQLGFAIIVADFGITMAHYFSHKYKVLWRLHAVHHSVERMYGFNGLLKHPLHQAIELSAGTLPLLLIGMPLEIGALLGFSATIQLLLQHSNVDMRLGPLKYVWAVAPGHRHHHVKDGTRGDVNFGLFTHLWDHLLGTFVTNSNERPSPRNGELGIGSQPNYPQNYISQLFQPFK</sequence>
<name>A0A2S9V3B6_9ALTE</name>
<evidence type="ECO:0000259" key="6">
    <source>
        <dbReference type="Pfam" id="PF04116"/>
    </source>
</evidence>
<dbReference type="RefSeq" id="WP_105937007.1">
    <property type="nucleotide sequence ID" value="NZ_PVNP01000221.1"/>
</dbReference>
<dbReference type="EMBL" id="PVNP01000221">
    <property type="protein sequence ID" value="PRO70933.1"/>
    <property type="molecule type" value="Genomic_DNA"/>
</dbReference>
<feature type="domain" description="Fatty acid hydroxylase" evidence="6">
    <location>
        <begin position="111"/>
        <end position="243"/>
    </location>
</feature>
<keyword evidence="4 5" id="KW-0472">Membrane</keyword>
<dbReference type="GO" id="GO:0008610">
    <property type="term" value="P:lipid biosynthetic process"/>
    <property type="evidence" value="ECO:0007669"/>
    <property type="project" value="InterPro"/>
</dbReference>
<evidence type="ECO:0000256" key="4">
    <source>
        <dbReference type="ARBA" id="ARBA00023136"/>
    </source>
</evidence>
<feature type="transmembrane region" description="Helical" evidence="5">
    <location>
        <begin position="105"/>
        <end position="126"/>
    </location>
</feature>
<keyword evidence="8" id="KW-1185">Reference proteome</keyword>
<gene>
    <name evidence="7" type="ORF">C6Y40_24505</name>
</gene>
<evidence type="ECO:0000256" key="2">
    <source>
        <dbReference type="ARBA" id="ARBA00022692"/>
    </source>
</evidence>
<dbReference type="Pfam" id="PF04116">
    <property type="entry name" value="FA_hydroxylase"/>
    <property type="match status" value="1"/>
</dbReference>
<protein>
    <submittedName>
        <fullName evidence="7">Fatty acid hydroxylase</fullName>
    </submittedName>
</protein>
<feature type="transmembrane region" description="Helical" evidence="5">
    <location>
        <begin position="30"/>
        <end position="48"/>
    </location>
</feature>